<dbReference type="InterPro" id="IPR044666">
    <property type="entry name" value="Cyclophilin_A-like"/>
</dbReference>
<dbReference type="PROSITE" id="PS51318">
    <property type="entry name" value="TAT"/>
    <property type="match status" value="1"/>
</dbReference>
<reference evidence="6" key="1">
    <citation type="submission" date="2022-06" db="EMBL/GenBank/DDBJ databases">
        <title>Novel species in genus nocardia.</title>
        <authorList>
            <person name="Li F."/>
        </authorList>
    </citation>
    <scope>NUCLEOTIDE SEQUENCE</scope>
    <source>
        <strain evidence="6">CDC141</strain>
    </source>
</reference>
<feature type="transmembrane region" description="Helical" evidence="4">
    <location>
        <begin position="29"/>
        <end position="48"/>
    </location>
</feature>
<comment type="caution">
    <text evidence="6">The sequence shown here is derived from an EMBL/GenBank/DDBJ whole genome shotgun (WGS) entry which is preliminary data.</text>
</comment>
<dbReference type="PANTHER" id="PTHR45625:SF3">
    <property type="entry name" value="PEPTIDYL-PROLYL CIS-TRANS ISOMERASE B-RELATED"/>
    <property type="match status" value="1"/>
</dbReference>
<dbReference type="Pfam" id="PF00160">
    <property type="entry name" value="Pro_isomerase"/>
    <property type="match status" value="1"/>
</dbReference>
<protein>
    <recommendedName>
        <fullName evidence="2">Peptidyl-prolyl cis-trans isomerase</fullName>
        <shortName evidence="2">PPIase</shortName>
        <ecNumber evidence="2">5.2.1.8</ecNumber>
    </recommendedName>
</protein>
<comment type="similarity">
    <text evidence="2">Belongs to the cyclophilin-type PPIase family.</text>
</comment>
<accession>A0A9X2EC98</accession>
<dbReference type="AlphaFoldDB" id="A0A9X2EC98"/>
<keyword evidence="2 6" id="KW-0413">Isomerase</keyword>
<dbReference type="PRINTS" id="PR00153">
    <property type="entry name" value="CSAPPISMRASE"/>
</dbReference>
<dbReference type="Proteomes" id="UP001139157">
    <property type="component" value="Unassembled WGS sequence"/>
</dbReference>
<sequence length="239" mass="25398">MQSVPQTPQLDPTLPVRRNPRRRKTLRRLGLVAAGVSLAILVTGRAFAMPAHTETPGCLTAAPGQPKNATWPVEPAMAIDQSATYTANLQTNCGTIAMTLDAARAPHTVNSFKFLSDQEYFNNTRCHRLTTESIFVLQCGDPTATGTGSPGYQFADENLDGATYPAGTVAMANAGPNTNGSQFFLVYSDTQLPPKYTPFAHITSGMDVLQNIARGGTRDGSPDGAPASDIVLQTVTTIN</sequence>
<gene>
    <name evidence="6" type="ORF">NDR86_18745</name>
</gene>
<feature type="compositionally biased region" description="Polar residues" evidence="3">
    <location>
        <begin position="1"/>
        <end position="10"/>
    </location>
</feature>
<dbReference type="CDD" id="cd00317">
    <property type="entry name" value="cyclophilin"/>
    <property type="match status" value="1"/>
</dbReference>
<dbReference type="EC" id="5.2.1.8" evidence="2"/>
<dbReference type="PANTHER" id="PTHR45625">
    <property type="entry name" value="PEPTIDYL-PROLYL CIS-TRANS ISOMERASE-RELATED"/>
    <property type="match status" value="1"/>
</dbReference>
<keyword evidence="7" id="KW-1185">Reference proteome</keyword>
<dbReference type="InterPro" id="IPR029000">
    <property type="entry name" value="Cyclophilin-like_dom_sf"/>
</dbReference>
<dbReference type="RefSeq" id="WP_251913763.1">
    <property type="nucleotide sequence ID" value="NZ_JAMRXG010000007.1"/>
</dbReference>
<keyword evidence="4" id="KW-0472">Membrane</keyword>
<keyword evidence="2" id="KW-0697">Rotamase</keyword>
<evidence type="ECO:0000313" key="7">
    <source>
        <dbReference type="Proteomes" id="UP001139157"/>
    </source>
</evidence>
<dbReference type="SUPFAM" id="SSF50891">
    <property type="entry name" value="Cyclophilin-like"/>
    <property type="match status" value="1"/>
</dbReference>
<comment type="function">
    <text evidence="1 2">PPIases accelerate the folding of proteins. It catalyzes the cis-trans isomerization of proline imidic peptide bonds in oligopeptides.</text>
</comment>
<feature type="region of interest" description="Disordered" evidence="3">
    <location>
        <begin position="1"/>
        <end position="20"/>
    </location>
</feature>
<dbReference type="PROSITE" id="PS50072">
    <property type="entry name" value="CSA_PPIASE_2"/>
    <property type="match status" value="1"/>
</dbReference>
<dbReference type="GO" id="GO:0003755">
    <property type="term" value="F:peptidyl-prolyl cis-trans isomerase activity"/>
    <property type="evidence" value="ECO:0007669"/>
    <property type="project" value="UniProtKB-UniRule"/>
</dbReference>
<dbReference type="Gene3D" id="2.40.100.10">
    <property type="entry name" value="Cyclophilin-like"/>
    <property type="match status" value="1"/>
</dbReference>
<proteinExistence type="inferred from homology"/>
<comment type="catalytic activity">
    <reaction evidence="2">
        <text>[protein]-peptidylproline (omega=180) = [protein]-peptidylproline (omega=0)</text>
        <dbReference type="Rhea" id="RHEA:16237"/>
        <dbReference type="Rhea" id="RHEA-COMP:10747"/>
        <dbReference type="Rhea" id="RHEA-COMP:10748"/>
        <dbReference type="ChEBI" id="CHEBI:83833"/>
        <dbReference type="ChEBI" id="CHEBI:83834"/>
        <dbReference type="EC" id="5.2.1.8"/>
    </reaction>
</comment>
<keyword evidence="4" id="KW-1133">Transmembrane helix</keyword>
<evidence type="ECO:0000256" key="3">
    <source>
        <dbReference type="SAM" id="MobiDB-lite"/>
    </source>
</evidence>
<dbReference type="InterPro" id="IPR002130">
    <property type="entry name" value="Cyclophilin-type_PPIase_dom"/>
</dbReference>
<name>A0A9X2EC98_9NOCA</name>
<dbReference type="EMBL" id="JAMRXG010000007">
    <property type="protein sequence ID" value="MCM6775516.1"/>
    <property type="molecule type" value="Genomic_DNA"/>
</dbReference>
<dbReference type="InterPro" id="IPR006311">
    <property type="entry name" value="TAT_signal"/>
</dbReference>
<evidence type="ECO:0000313" key="6">
    <source>
        <dbReference type="EMBL" id="MCM6775516.1"/>
    </source>
</evidence>
<evidence type="ECO:0000256" key="4">
    <source>
        <dbReference type="SAM" id="Phobius"/>
    </source>
</evidence>
<keyword evidence="4" id="KW-0812">Transmembrane</keyword>
<evidence type="ECO:0000259" key="5">
    <source>
        <dbReference type="PROSITE" id="PS50072"/>
    </source>
</evidence>
<feature type="domain" description="PPIase cyclophilin-type" evidence="5">
    <location>
        <begin position="94"/>
        <end position="237"/>
    </location>
</feature>
<evidence type="ECO:0000256" key="2">
    <source>
        <dbReference type="RuleBase" id="RU363019"/>
    </source>
</evidence>
<evidence type="ECO:0000256" key="1">
    <source>
        <dbReference type="ARBA" id="ARBA00002388"/>
    </source>
</evidence>
<organism evidence="6 7">
    <name type="scientific">Nocardia pulmonis</name>
    <dbReference type="NCBI Taxonomy" id="2951408"/>
    <lineage>
        <taxon>Bacteria</taxon>
        <taxon>Bacillati</taxon>
        <taxon>Actinomycetota</taxon>
        <taxon>Actinomycetes</taxon>
        <taxon>Mycobacteriales</taxon>
        <taxon>Nocardiaceae</taxon>
        <taxon>Nocardia</taxon>
    </lineage>
</organism>